<organism evidence="3 4">
    <name type="scientific">Rhodosalinus halophilus</name>
    <dbReference type="NCBI Taxonomy" id="2259333"/>
    <lineage>
        <taxon>Bacteria</taxon>
        <taxon>Pseudomonadati</taxon>
        <taxon>Pseudomonadota</taxon>
        <taxon>Alphaproteobacteria</taxon>
        <taxon>Rhodobacterales</taxon>
        <taxon>Paracoccaceae</taxon>
        <taxon>Rhodosalinus</taxon>
    </lineage>
</organism>
<name>A0A365U646_9RHOB</name>
<dbReference type="Gene3D" id="1.25.40.10">
    <property type="entry name" value="Tetratricopeptide repeat domain"/>
    <property type="match status" value="2"/>
</dbReference>
<dbReference type="SUPFAM" id="SSF46894">
    <property type="entry name" value="C-terminal effector domain of the bipartite response regulators"/>
    <property type="match status" value="1"/>
</dbReference>
<dbReference type="GO" id="GO:0003677">
    <property type="term" value="F:DNA binding"/>
    <property type="evidence" value="ECO:0007669"/>
    <property type="project" value="InterPro"/>
</dbReference>
<feature type="domain" description="Bacterial transcriptional activator" evidence="2">
    <location>
        <begin position="100"/>
        <end position="234"/>
    </location>
</feature>
<dbReference type="Proteomes" id="UP000253370">
    <property type="component" value="Unassembled WGS sequence"/>
</dbReference>
<dbReference type="AlphaFoldDB" id="A0A365U646"/>
<evidence type="ECO:0000313" key="3">
    <source>
        <dbReference type="EMBL" id="RBI83821.1"/>
    </source>
</evidence>
<dbReference type="InterPro" id="IPR036388">
    <property type="entry name" value="WH-like_DNA-bd_sf"/>
</dbReference>
<feature type="region of interest" description="Disordered" evidence="1">
    <location>
        <begin position="225"/>
        <end position="265"/>
    </location>
</feature>
<dbReference type="EMBL" id="QNTQ01000014">
    <property type="protein sequence ID" value="RBI83821.1"/>
    <property type="molecule type" value="Genomic_DNA"/>
</dbReference>
<dbReference type="Gene3D" id="1.10.10.10">
    <property type="entry name" value="Winged helix-like DNA-binding domain superfamily/Winged helix DNA-binding domain"/>
    <property type="match status" value="1"/>
</dbReference>
<dbReference type="OrthoDB" id="341967at2"/>
<comment type="caution">
    <text evidence="3">The sequence shown here is derived from an EMBL/GenBank/DDBJ whole genome shotgun (WGS) entry which is preliminary data.</text>
</comment>
<evidence type="ECO:0000313" key="4">
    <source>
        <dbReference type="Proteomes" id="UP000253370"/>
    </source>
</evidence>
<dbReference type="GO" id="GO:0006355">
    <property type="term" value="P:regulation of DNA-templated transcription"/>
    <property type="evidence" value="ECO:0007669"/>
    <property type="project" value="InterPro"/>
</dbReference>
<reference evidence="3 4" key="1">
    <citation type="submission" date="2018-07" db="EMBL/GenBank/DDBJ databases">
        <title>Rhodosalinus sp. strain E84T genomic sequence and assembly.</title>
        <authorList>
            <person name="Liu Z.-W."/>
            <person name="Lu D.-C."/>
        </authorList>
    </citation>
    <scope>NUCLEOTIDE SEQUENCE [LARGE SCALE GENOMIC DNA]</scope>
    <source>
        <strain evidence="3 4">E84</strain>
    </source>
</reference>
<dbReference type="InterPro" id="IPR016032">
    <property type="entry name" value="Sig_transdc_resp-reg_C-effctor"/>
</dbReference>
<evidence type="ECO:0000256" key="1">
    <source>
        <dbReference type="SAM" id="MobiDB-lite"/>
    </source>
</evidence>
<keyword evidence="4" id="KW-1185">Reference proteome</keyword>
<dbReference type="InterPro" id="IPR051677">
    <property type="entry name" value="AfsR-DnrI-RedD_regulator"/>
</dbReference>
<sequence>MSRLDLRCLGGFEARIGGEAADLGPRKVRALAVRLAMADGAPIEREALAALLWPRSAQRQAANSLNQALYTLRRALDAGGCAALASESERVRLDPAAVWVDALDLERLAVRSDAASLTAAFDLHGGPFLDGLVVPSDAFEDWARSERMRLADLAVRAGHALLGRDPDAAGALAARLLGIDPYDEIALRALMQHHLRAGRPARALELYEALRIRLRDELAAEPAPETRALAQGIRSRRPEGWPEATQRSVKAERVSPRGVAAAQRDKENRFPGPRLVRRGAVALALVLIPAAVFLWRGPGIGPAAEEPILLLAPPVAEAGEASDLLRAGGFVEDLSAALTRVPGVRILSSETARSRPRWDVPSARAAGASHLLLTRVETAAEAVVLDMRLLELRDDTEVMALRQRVSPRALTGFRDRLIEEVARNLGAQFDAPKHAHDPPTLVAAAYDAWLLGLAAQKSGGAAGAARALARFEAALRADPHFAAARAGQAELYFAAAFVSQAYAEALQLNWLQAYEAMKLRLAALPGDLPAVAALEARLALRRFDVEAAVDLARAAVRAAPGEAETHRVLAEALAFAGEAEAALEAARTALALNPGRPSAALAARGLAHFAGGDLLAAREALAAAVAAAEVPPARDLALLAAVQGLAGADEEARATLLRYVAALEDRPRRLWQIAGALIADPRAMTWTRPGLAETVAAFPFREARVVDRLAQGLVAAGIARADLGYYHLDAPRRLDGDEVQALVFGREIAGRGAVEPFAAWRQTRTPEGDLFQPSRFGPTILAREGRSAVVGDALCDGWRAESTDLTSCALVFQLDGGTALPGSYTLTTELGVFAFDPR</sequence>
<dbReference type="InterPro" id="IPR011990">
    <property type="entry name" value="TPR-like_helical_dom_sf"/>
</dbReference>
<dbReference type="RefSeq" id="WP_113290161.1">
    <property type="nucleotide sequence ID" value="NZ_QNTQ01000014.1"/>
</dbReference>
<protein>
    <recommendedName>
        <fullName evidence="2">Bacterial transcriptional activator domain-containing protein</fullName>
    </recommendedName>
</protein>
<accession>A0A365U646</accession>
<gene>
    <name evidence="3" type="ORF">DRV85_14300</name>
</gene>
<dbReference type="SUPFAM" id="SSF48452">
    <property type="entry name" value="TPR-like"/>
    <property type="match status" value="2"/>
</dbReference>
<dbReference type="PANTHER" id="PTHR35807">
    <property type="entry name" value="TRANSCRIPTIONAL REGULATOR REDD-RELATED"/>
    <property type="match status" value="1"/>
</dbReference>
<evidence type="ECO:0000259" key="2">
    <source>
        <dbReference type="SMART" id="SM01043"/>
    </source>
</evidence>
<dbReference type="InterPro" id="IPR005158">
    <property type="entry name" value="BTAD"/>
</dbReference>
<proteinExistence type="predicted"/>
<dbReference type="SMART" id="SM01043">
    <property type="entry name" value="BTAD"/>
    <property type="match status" value="1"/>
</dbReference>
<dbReference type="Pfam" id="PF03704">
    <property type="entry name" value="BTAD"/>
    <property type="match status" value="1"/>
</dbReference>